<organism evidence="13 14">
    <name type="scientific">Cedecea davisae DSM 4568</name>
    <dbReference type="NCBI Taxonomy" id="566551"/>
    <lineage>
        <taxon>Bacteria</taxon>
        <taxon>Pseudomonadati</taxon>
        <taxon>Pseudomonadota</taxon>
        <taxon>Gammaproteobacteria</taxon>
        <taxon>Enterobacterales</taxon>
        <taxon>Enterobacteriaceae</taxon>
        <taxon>Cedecea</taxon>
    </lineage>
</organism>
<sequence length="423" mass="47657">MIVNYALIRAINHDKTIKSVSLSIIFNVISLGYFKYCNFFIFNIEKAFDMHLANIEVIAPLAISFYTFQQISLSVSIYRKNISDIPFIDYCCYILFFPKLISGPITNYEIITSQLNSRSLYLGKYFAPAVFIFSIGVFKKVVLASYFGVIADQGYANVSSLSIIDSWVTSLSYSMQLYFDFSGYTDMAIGSAMLFGVILPVNFNSPYLASDLQDFWRRWHITLSTWLRNFVYIPLGGNRKGSLRTYVNLFLTFLIGGFWHGAGWNFLVWGALHGAGLVIHRLWSQMGLKMPSIIGWFVTFNFVNVTWIFFRTDNIPDAALILKKMFLFSGNIQGSLLFNQPFADAFFYAKSLSGPYMLVACLAAIAICLNPFNSNLIISMTKNDKAGVKWNIVTPALCAFGLCLSVYVSLGGAAPGSFIYFNF</sequence>
<dbReference type="Proteomes" id="UP000014585">
    <property type="component" value="Unassembled WGS sequence"/>
</dbReference>
<dbReference type="EMBL" id="ATDT01000010">
    <property type="protein sequence ID" value="EPF17860.1"/>
    <property type="molecule type" value="Genomic_DNA"/>
</dbReference>
<dbReference type="InterPro" id="IPR024194">
    <property type="entry name" value="Ac/AlaTfrase_AlgI/DltB"/>
</dbReference>
<dbReference type="UniPathway" id="UPA00286"/>
<dbReference type="PANTHER" id="PTHR13285:SF23">
    <property type="entry name" value="TEICHOIC ACID D-ALANYLTRANSFERASE"/>
    <property type="match status" value="1"/>
</dbReference>
<evidence type="ECO:0000256" key="10">
    <source>
        <dbReference type="ARBA" id="ARBA00023315"/>
    </source>
</evidence>
<feature type="transmembrane region" description="Helical" evidence="12">
    <location>
        <begin position="87"/>
        <end position="105"/>
    </location>
</feature>
<keyword evidence="5 11" id="KW-0808">Transferase</keyword>
<dbReference type="STRING" id="566551.HMPREF0201_01844"/>
<dbReference type="PANTHER" id="PTHR13285">
    <property type="entry name" value="ACYLTRANSFERASE"/>
    <property type="match status" value="1"/>
</dbReference>
<protein>
    <recommendedName>
        <fullName evidence="11">Probable alginate O-acetylase</fullName>
        <ecNumber evidence="11">2.3.1.-</ecNumber>
    </recommendedName>
</protein>
<feature type="transmembrane region" description="Helical" evidence="12">
    <location>
        <begin position="187"/>
        <end position="209"/>
    </location>
</feature>
<dbReference type="AlphaFoldDB" id="S3IY23"/>
<feature type="transmembrane region" description="Helical" evidence="12">
    <location>
        <begin position="20"/>
        <end position="42"/>
    </location>
</feature>
<dbReference type="InterPro" id="IPR051085">
    <property type="entry name" value="MB_O-acyltransferase"/>
</dbReference>
<accession>S3IY23</accession>
<evidence type="ECO:0000256" key="6">
    <source>
        <dbReference type="ARBA" id="ARBA00022692"/>
    </source>
</evidence>
<evidence type="ECO:0000256" key="11">
    <source>
        <dbReference type="PIRNR" id="PIRNR016636"/>
    </source>
</evidence>
<evidence type="ECO:0000256" key="9">
    <source>
        <dbReference type="ARBA" id="ARBA00023136"/>
    </source>
</evidence>
<feature type="transmembrane region" description="Helical" evidence="12">
    <location>
        <begin position="125"/>
        <end position="147"/>
    </location>
</feature>
<evidence type="ECO:0000256" key="2">
    <source>
        <dbReference type="ARBA" id="ARBA00005182"/>
    </source>
</evidence>
<feature type="transmembrane region" description="Helical" evidence="12">
    <location>
        <begin position="290"/>
        <end position="310"/>
    </location>
</feature>
<dbReference type="GO" id="GO:0005886">
    <property type="term" value="C:plasma membrane"/>
    <property type="evidence" value="ECO:0007669"/>
    <property type="project" value="UniProtKB-SubCell"/>
</dbReference>
<dbReference type="PIRSF" id="PIRSF016636">
    <property type="entry name" value="AlgI_DltB"/>
    <property type="match status" value="1"/>
</dbReference>
<dbReference type="InterPro" id="IPR028362">
    <property type="entry name" value="AlgI"/>
</dbReference>
<evidence type="ECO:0000313" key="13">
    <source>
        <dbReference type="EMBL" id="EPF17860.1"/>
    </source>
</evidence>
<dbReference type="EC" id="2.3.1.-" evidence="11"/>
<gene>
    <name evidence="13" type="ORF">HMPREF0201_01844</name>
</gene>
<evidence type="ECO:0000256" key="12">
    <source>
        <dbReference type="SAM" id="Phobius"/>
    </source>
</evidence>
<name>S3IY23_9ENTR</name>
<evidence type="ECO:0000256" key="5">
    <source>
        <dbReference type="ARBA" id="ARBA00022679"/>
    </source>
</evidence>
<keyword evidence="7 11" id="KW-0016">Alginate biosynthesis</keyword>
<comment type="similarity">
    <text evidence="3 11">Belongs to the membrane-bound acyltransferase family.</text>
</comment>
<evidence type="ECO:0000256" key="8">
    <source>
        <dbReference type="ARBA" id="ARBA00022989"/>
    </source>
</evidence>
<dbReference type="GO" id="GO:0042121">
    <property type="term" value="P:alginic acid biosynthetic process"/>
    <property type="evidence" value="ECO:0007669"/>
    <property type="project" value="UniProtKB-UniRule"/>
</dbReference>
<keyword evidence="10 11" id="KW-0012">Acyltransferase</keyword>
<evidence type="ECO:0000256" key="7">
    <source>
        <dbReference type="ARBA" id="ARBA00022841"/>
    </source>
</evidence>
<comment type="subcellular location">
    <subcellularLocation>
        <location evidence="11">Cell inner membrane</location>
    </subcellularLocation>
    <subcellularLocation>
        <location evidence="1">Cell membrane</location>
        <topology evidence="1">Multi-pass membrane protein</topology>
    </subcellularLocation>
</comment>
<dbReference type="PIRSF" id="PIRSF500217">
    <property type="entry name" value="AlgI"/>
    <property type="match status" value="1"/>
</dbReference>
<dbReference type="GO" id="GO:0016746">
    <property type="term" value="F:acyltransferase activity"/>
    <property type="evidence" value="ECO:0007669"/>
    <property type="project" value="UniProtKB-KW"/>
</dbReference>
<evidence type="ECO:0000313" key="14">
    <source>
        <dbReference type="Proteomes" id="UP000014585"/>
    </source>
</evidence>
<dbReference type="HOGENOM" id="CLU_025255_1_3_6"/>
<reference evidence="13 14" key="1">
    <citation type="submission" date="2013-04" db="EMBL/GenBank/DDBJ databases">
        <authorList>
            <person name="Weinstock G."/>
            <person name="Sodergren E."/>
            <person name="Lobos E.A."/>
            <person name="Fulton L."/>
            <person name="Fulton R."/>
            <person name="Courtney L."/>
            <person name="Fronick C."/>
            <person name="O'Laughlin M."/>
            <person name="Godfrey J."/>
            <person name="Wilson R.M."/>
            <person name="Miner T."/>
            <person name="Farmer C."/>
            <person name="Delehaunty K."/>
            <person name="Cordes M."/>
            <person name="Minx P."/>
            <person name="Tomlinson C."/>
            <person name="Chen J."/>
            <person name="Wollam A."/>
            <person name="Pepin K.H."/>
            <person name="Palsikar V.B."/>
            <person name="Zhang X."/>
            <person name="Suruliraj S."/>
            <person name="Perna N.T."/>
            <person name="Plunkett G."/>
            <person name="Warren W."/>
            <person name="Mitreva M."/>
            <person name="Mardis E.R."/>
            <person name="Wilson R.K."/>
        </authorList>
    </citation>
    <scope>NUCLEOTIDE SEQUENCE [LARGE SCALE GENOMIC DNA]</scope>
    <source>
        <strain evidence="13 14">DSM 4568</strain>
    </source>
</reference>
<evidence type="ECO:0000256" key="4">
    <source>
        <dbReference type="ARBA" id="ARBA00022475"/>
    </source>
</evidence>
<evidence type="ECO:0000256" key="3">
    <source>
        <dbReference type="ARBA" id="ARBA00010323"/>
    </source>
</evidence>
<comment type="caution">
    <text evidence="13">The sequence shown here is derived from an EMBL/GenBank/DDBJ whole genome shotgun (WGS) entry which is preliminary data.</text>
</comment>
<keyword evidence="8 12" id="KW-1133">Transmembrane helix</keyword>
<feature type="transmembrane region" description="Helical" evidence="12">
    <location>
        <begin position="356"/>
        <end position="378"/>
    </location>
</feature>
<keyword evidence="4 11" id="KW-1003">Cell membrane</keyword>
<comment type="pathway">
    <text evidence="2 11">Glycan biosynthesis; alginate biosynthesis.</text>
</comment>
<evidence type="ECO:0000256" key="1">
    <source>
        <dbReference type="ARBA" id="ARBA00004651"/>
    </source>
</evidence>
<feature type="transmembrane region" description="Helical" evidence="12">
    <location>
        <begin position="57"/>
        <end position="75"/>
    </location>
</feature>
<keyword evidence="6 11" id="KW-0812">Transmembrane</keyword>
<dbReference type="InterPro" id="IPR004299">
    <property type="entry name" value="MBOAT_fam"/>
</dbReference>
<keyword evidence="11" id="KW-0997">Cell inner membrane</keyword>
<dbReference type="Pfam" id="PF03062">
    <property type="entry name" value="MBOAT"/>
    <property type="match status" value="1"/>
</dbReference>
<proteinExistence type="inferred from homology"/>
<feature type="transmembrane region" description="Helical" evidence="12">
    <location>
        <begin position="390"/>
        <end position="410"/>
    </location>
</feature>
<keyword evidence="9 11" id="KW-0472">Membrane</keyword>
<dbReference type="PATRIC" id="fig|566551.4.peg.1698"/>